<dbReference type="EMBL" id="AP026560">
    <property type="protein sequence ID" value="BDP42271.1"/>
    <property type="molecule type" value="Genomic_DNA"/>
</dbReference>
<evidence type="ECO:0000313" key="2">
    <source>
        <dbReference type="Proteomes" id="UP001064971"/>
    </source>
</evidence>
<reference evidence="1" key="1">
    <citation type="submission" date="2022-07" db="EMBL/GenBank/DDBJ databases">
        <title>Complete Genome Sequence of the Radioresistant Bacterium Deinococcus aetherius ST0316, Isolated from the Air Dust collected in Lower Stratosphere above Japan.</title>
        <authorList>
            <person name="Satoh K."/>
            <person name="Hagiwara K."/>
            <person name="Katsumata K."/>
            <person name="Kubo A."/>
            <person name="Yokobori S."/>
            <person name="Yamagishi A."/>
            <person name="Oono Y."/>
            <person name="Narumi I."/>
        </authorList>
    </citation>
    <scope>NUCLEOTIDE SEQUENCE</scope>
    <source>
        <strain evidence="1">ST0316</strain>
    </source>
</reference>
<gene>
    <name evidence="1" type="ORF">DAETH_22400</name>
</gene>
<protein>
    <submittedName>
        <fullName evidence="1">Uncharacterized protein</fullName>
    </submittedName>
</protein>
<name>A0ABM8AEV1_9DEIO</name>
<dbReference type="Proteomes" id="UP001064971">
    <property type="component" value="Chromosome"/>
</dbReference>
<evidence type="ECO:0000313" key="1">
    <source>
        <dbReference type="EMBL" id="BDP42271.1"/>
    </source>
</evidence>
<sequence>MAVVMKNSRSGCLVMCHFSPPDHRFLMREGVRQPFQDTQNSSAYLKRAAPGGKGRGGMLAFAPRPSPCLYNTARQERGGIRMGMVCSRVTVMEAV</sequence>
<organism evidence="1 2">
    <name type="scientific">Deinococcus aetherius</name>
    <dbReference type="NCBI Taxonomy" id="200252"/>
    <lineage>
        <taxon>Bacteria</taxon>
        <taxon>Thermotogati</taxon>
        <taxon>Deinococcota</taxon>
        <taxon>Deinococci</taxon>
        <taxon>Deinococcales</taxon>
        <taxon>Deinococcaceae</taxon>
        <taxon>Deinococcus</taxon>
    </lineage>
</organism>
<accession>A0ABM8AEV1</accession>
<keyword evidence="2" id="KW-1185">Reference proteome</keyword>
<proteinExistence type="predicted"/>